<reference evidence="2" key="1">
    <citation type="submission" date="2020-05" db="EMBL/GenBank/DDBJ databases">
        <authorList>
            <person name="Chiriac C."/>
            <person name="Salcher M."/>
            <person name="Ghai R."/>
            <person name="Kavagutti S V."/>
        </authorList>
    </citation>
    <scope>NUCLEOTIDE SEQUENCE</scope>
</reference>
<sequence>MHKPDLKKIVFAYEPVWAIGTGKTATPEDAQEVCAAIRTELAKIGSDEIAQAARILYGGSVKSANIVEIMKQADVDGVLVGGASLDPEEFARIAKFHRVATA</sequence>
<dbReference type="InterPro" id="IPR013785">
    <property type="entry name" value="Aldolase_TIM"/>
</dbReference>
<organism evidence="2">
    <name type="scientific">freshwater metagenome</name>
    <dbReference type="NCBI Taxonomy" id="449393"/>
    <lineage>
        <taxon>unclassified sequences</taxon>
        <taxon>metagenomes</taxon>
        <taxon>ecological metagenomes</taxon>
    </lineage>
</organism>
<dbReference type="EMBL" id="CAFBME010000061">
    <property type="protein sequence ID" value="CAB4896525.1"/>
    <property type="molecule type" value="Genomic_DNA"/>
</dbReference>
<dbReference type="Pfam" id="PF00121">
    <property type="entry name" value="TIM"/>
    <property type="match status" value="1"/>
</dbReference>
<dbReference type="AlphaFoldDB" id="A0A6J7FSX9"/>
<dbReference type="PROSITE" id="PS51440">
    <property type="entry name" value="TIM_2"/>
    <property type="match status" value="1"/>
</dbReference>
<keyword evidence="1" id="KW-0413">Isomerase</keyword>
<dbReference type="InterPro" id="IPR035990">
    <property type="entry name" value="TIM_sf"/>
</dbReference>
<dbReference type="GO" id="GO:0006096">
    <property type="term" value="P:glycolytic process"/>
    <property type="evidence" value="ECO:0007669"/>
    <property type="project" value="TreeGrafter"/>
</dbReference>
<accession>A0A6J7FSX9</accession>
<dbReference type="SUPFAM" id="SSF51351">
    <property type="entry name" value="Triosephosphate isomerase (TIM)"/>
    <property type="match status" value="1"/>
</dbReference>
<dbReference type="InterPro" id="IPR020861">
    <property type="entry name" value="Triosephosphate_isomerase_AS"/>
</dbReference>
<evidence type="ECO:0000256" key="1">
    <source>
        <dbReference type="ARBA" id="ARBA00023235"/>
    </source>
</evidence>
<dbReference type="GO" id="GO:0004807">
    <property type="term" value="F:triose-phosphate isomerase activity"/>
    <property type="evidence" value="ECO:0007669"/>
    <property type="project" value="InterPro"/>
</dbReference>
<dbReference type="PANTHER" id="PTHR21139">
    <property type="entry name" value="TRIOSEPHOSPHATE ISOMERASE"/>
    <property type="match status" value="1"/>
</dbReference>
<dbReference type="InterPro" id="IPR000652">
    <property type="entry name" value="Triosephosphate_isomerase"/>
</dbReference>
<dbReference type="CDD" id="cd00311">
    <property type="entry name" value="TIM"/>
    <property type="match status" value="1"/>
</dbReference>
<dbReference type="GO" id="GO:0005829">
    <property type="term" value="C:cytosol"/>
    <property type="evidence" value="ECO:0007669"/>
    <property type="project" value="TreeGrafter"/>
</dbReference>
<dbReference type="GO" id="GO:0019563">
    <property type="term" value="P:glycerol catabolic process"/>
    <property type="evidence" value="ECO:0007669"/>
    <property type="project" value="TreeGrafter"/>
</dbReference>
<dbReference type="PANTHER" id="PTHR21139:SF42">
    <property type="entry name" value="TRIOSEPHOSPHATE ISOMERASE"/>
    <property type="match status" value="1"/>
</dbReference>
<dbReference type="GO" id="GO:0046166">
    <property type="term" value="P:glyceraldehyde-3-phosphate biosynthetic process"/>
    <property type="evidence" value="ECO:0007669"/>
    <property type="project" value="TreeGrafter"/>
</dbReference>
<dbReference type="Gene3D" id="3.20.20.70">
    <property type="entry name" value="Aldolase class I"/>
    <property type="match status" value="1"/>
</dbReference>
<protein>
    <submittedName>
        <fullName evidence="2">Unannotated protein</fullName>
    </submittedName>
</protein>
<dbReference type="GO" id="GO:0006094">
    <property type="term" value="P:gluconeogenesis"/>
    <property type="evidence" value="ECO:0007669"/>
    <property type="project" value="TreeGrafter"/>
</dbReference>
<dbReference type="PROSITE" id="PS00171">
    <property type="entry name" value="TIM_1"/>
    <property type="match status" value="1"/>
</dbReference>
<proteinExistence type="predicted"/>
<name>A0A6J7FSX9_9ZZZZ</name>
<gene>
    <name evidence="2" type="ORF">UFOPK3555_00679</name>
</gene>
<evidence type="ECO:0000313" key="2">
    <source>
        <dbReference type="EMBL" id="CAB4896525.1"/>
    </source>
</evidence>